<comment type="caution">
    <text evidence="1">The sequence shown here is derived from an EMBL/GenBank/DDBJ whole genome shotgun (WGS) entry which is preliminary data.</text>
</comment>
<organism evidence="1 2">
    <name type="scientific">Larimichthys crocea</name>
    <name type="common">Large yellow croaker</name>
    <name type="synonym">Pseudosciaena crocea</name>
    <dbReference type="NCBI Taxonomy" id="215358"/>
    <lineage>
        <taxon>Eukaryota</taxon>
        <taxon>Metazoa</taxon>
        <taxon>Chordata</taxon>
        <taxon>Craniata</taxon>
        <taxon>Vertebrata</taxon>
        <taxon>Euteleostomi</taxon>
        <taxon>Actinopterygii</taxon>
        <taxon>Neopterygii</taxon>
        <taxon>Teleostei</taxon>
        <taxon>Neoteleostei</taxon>
        <taxon>Acanthomorphata</taxon>
        <taxon>Eupercaria</taxon>
        <taxon>Sciaenidae</taxon>
        <taxon>Larimichthys</taxon>
    </lineage>
</organism>
<proteinExistence type="predicted"/>
<protein>
    <submittedName>
        <fullName evidence="1">Uncharacterized protein</fullName>
    </submittedName>
</protein>
<sequence>MTLSGGSERASDMSGQTVLTAEDVDIDVVGEGDDEGMERVDSDCDSPGGGILHDLRGETGDEEMEDEIEVEKEEIGSGGGSPCCESSGEGETGTGKGEGQDQSGAAGGGIQKPKSSLVKPPYSYIALITMAILQSPQKKLTLSGICEFISNRFPYYREKFPAWQNSIRHNLSLNDCFRENPTGTWQPRQGQLLDPGPRFRGHVRQRQLPQEEEKVQEGSAGHAQGPDRSHDAKFRRVQPRRPLRETLRDPPGLFPSGGFAVPIHPPCRSHAAPGCPSPSLGRTEQKSVQLAAQPESSTPAQQPEHGVHDQIRAFEQTVFQYREHHRGLQRLFVLTAGFPAASGDRSVGPAERSSPSL</sequence>
<accession>A0ACD3RKT9</accession>
<reference evidence="1" key="1">
    <citation type="submission" date="2018-11" db="EMBL/GenBank/DDBJ databases">
        <title>The sequence and de novo assembly of Larimichthys crocea genome using PacBio and Hi-C technologies.</title>
        <authorList>
            <person name="Xu P."/>
            <person name="Chen B."/>
            <person name="Zhou Z."/>
            <person name="Ke Q."/>
            <person name="Wu Y."/>
            <person name="Bai H."/>
            <person name="Pu F."/>
        </authorList>
    </citation>
    <scope>NUCLEOTIDE SEQUENCE</scope>
    <source>
        <tissue evidence="1">Muscle</tissue>
    </source>
</reference>
<dbReference type="EMBL" id="CM011677">
    <property type="protein sequence ID" value="TMS20069.1"/>
    <property type="molecule type" value="Genomic_DNA"/>
</dbReference>
<keyword evidence="2" id="KW-1185">Reference proteome</keyword>
<dbReference type="Proteomes" id="UP000793456">
    <property type="component" value="Chromosome IV"/>
</dbReference>
<name>A0ACD3RKT9_LARCR</name>
<gene>
    <name evidence="1" type="ORF">E3U43_006562</name>
</gene>
<evidence type="ECO:0000313" key="2">
    <source>
        <dbReference type="Proteomes" id="UP000793456"/>
    </source>
</evidence>
<evidence type="ECO:0000313" key="1">
    <source>
        <dbReference type="EMBL" id="TMS20069.1"/>
    </source>
</evidence>